<keyword evidence="1" id="KW-0472">Membrane</keyword>
<dbReference type="AlphaFoldDB" id="A0A944DAH7"/>
<sequence length="126" mass="12954">MRLKTIVFAWLVVLAASLNLALFVGDIHRPMHHQAAMWLATLVASGFALVVSLRHRTGLDAVALAARLVVVVQLLTAALAWGASSGPVGAGFMAGAVALTGGALLANIVSVTCLIVDCSVTLRSPV</sequence>
<feature type="transmembrane region" description="Helical" evidence="1">
    <location>
        <begin position="90"/>
        <end position="116"/>
    </location>
</feature>
<protein>
    <submittedName>
        <fullName evidence="2">Uncharacterized protein</fullName>
    </submittedName>
</protein>
<keyword evidence="1" id="KW-1133">Transmembrane helix</keyword>
<evidence type="ECO:0000313" key="3">
    <source>
        <dbReference type="Proteomes" id="UP000694660"/>
    </source>
</evidence>
<organism evidence="2 3">
    <name type="scientific">Denitromonas iodatirespirans</name>
    <dbReference type="NCBI Taxonomy" id="2795389"/>
    <lineage>
        <taxon>Bacteria</taxon>
        <taxon>Pseudomonadati</taxon>
        <taxon>Pseudomonadota</taxon>
        <taxon>Betaproteobacteria</taxon>
        <taxon>Rhodocyclales</taxon>
        <taxon>Zoogloeaceae</taxon>
        <taxon>Denitromonas</taxon>
    </lineage>
</organism>
<dbReference type="RefSeq" id="WP_214361270.1">
    <property type="nucleotide sequence ID" value="NZ_JAEKFT010000009.1"/>
</dbReference>
<dbReference type="EMBL" id="JAEKFT010000009">
    <property type="protein sequence ID" value="MBT0961516.1"/>
    <property type="molecule type" value="Genomic_DNA"/>
</dbReference>
<gene>
    <name evidence="2" type="ORF">I8J34_10065</name>
</gene>
<dbReference type="Pfam" id="PF19931">
    <property type="entry name" value="DUF6394"/>
    <property type="match status" value="1"/>
</dbReference>
<evidence type="ECO:0000256" key="1">
    <source>
        <dbReference type="SAM" id="Phobius"/>
    </source>
</evidence>
<accession>A0A944DAH7</accession>
<feature type="transmembrane region" description="Helical" evidence="1">
    <location>
        <begin position="64"/>
        <end position="84"/>
    </location>
</feature>
<dbReference type="Proteomes" id="UP000694660">
    <property type="component" value="Unassembled WGS sequence"/>
</dbReference>
<dbReference type="InterPro" id="IPR045655">
    <property type="entry name" value="DUF6394"/>
</dbReference>
<comment type="caution">
    <text evidence="2">The sequence shown here is derived from an EMBL/GenBank/DDBJ whole genome shotgun (WGS) entry which is preliminary data.</text>
</comment>
<keyword evidence="3" id="KW-1185">Reference proteome</keyword>
<keyword evidence="1" id="KW-0812">Transmembrane</keyword>
<proteinExistence type="predicted"/>
<evidence type="ECO:0000313" key="2">
    <source>
        <dbReference type="EMBL" id="MBT0961516.1"/>
    </source>
</evidence>
<name>A0A944DAH7_DENI1</name>
<feature type="transmembrane region" description="Helical" evidence="1">
    <location>
        <begin position="31"/>
        <end position="52"/>
    </location>
</feature>
<reference evidence="3" key="1">
    <citation type="journal article" date="2022" name="ISME J.">
        <title>Genetic and phylogenetic analysis of dissimilatory iodate-reducing bacteria identifies potential niches across the world's oceans.</title>
        <authorList>
            <person name="Reyes-Umana V."/>
            <person name="Henning Z."/>
            <person name="Lee K."/>
            <person name="Barnum T.P."/>
            <person name="Coates J.D."/>
        </authorList>
    </citation>
    <scope>NUCLEOTIDE SEQUENCE [LARGE SCALE GENOMIC DNA]</scope>
    <source>
        <strain evidence="3">IR12</strain>
    </source>
</reference>